<feature type="compositionally biased region" description="Basic and acidic residues" evidence="1">
    <location>
        <begin position="93"/>
        <end position="102"/>
    </location>
</feature>
<organism evidence="2">
    <name type="scientific">Vitis vinifera</name>
    <name type="common">Grape</name>
    <dbReference type="NCBI Taxonomy" id="29760"/>
    <lineage>
        <taxon>Eukaryota</taxon>
        <taxon>Viridiplantae</taxon>
        <taxon>Streptophyta</taxon>
        <taxon>Embryophyta</taxon>
        <taxon>Tracheophyta</taxon>
        <taxon>Spermatophyta</taxon>
        <taxon>Magnoliopsida</taxon>
        <taxon>eudicotyledons</taxon>
        <taxon>Gunneridae</taxon>
        <taxon>Pentapetalae</taxon>
        <taxon>rosids</taxon>
        <taxon>Vitales</taxon>
        <taxon>Vitaceae</taxon>
        <taxon>Viteae</taxon>
        <taxon>Vitis</taxon>
    </lineage>
</organism>
<accession>A5AJB6</accession>
<feature type="region of interest" description="Disordered" evidence="1">
    <location>
        <begin position="45"/>
        <end position="115"/>
    </location>
</feature>
<name>A5AJB6_VITVI</name>
<evidence type="ECO:0000256" key="1">
    <source>
        <dbReference type="SAM" id="MobiDB-lite"/>
    </source>
</evidence>
<proteinExistence type="predicted"/>
<protein>
    <submittedName>
        <fullName evidence="2">Uncharacterized protein</fullName>
    </submittedName>
</protein>
<feature type="compositionally biased region" description="Basic residues" evidence="1">
    <location>
        <begin position="103"/>
        <end position="115"/>
    </location>
</feature>
<reference evidence="2" key="1">
    <citation type="journal article" date="2007" name="PLoS ONE">
        <title>The first genome sequence of an elite grapevine cultivar (Pinot noir Vitis vinifera L.): coping with a highly heterozygous genome.</title>
        <authorList>
            <person name="Velasco R."/>
            <person name="Zharkikh A."/>
            <person name="Troggio M."/>
            <person name="Cartwright D.A."/>
            <person name="Cestaro A."/>
            <person name="Pruss D."/>
            <person name="Pindo M."/>
            <person name="FitzGerald L.M."/>
            <person name="Vezzulli S."/>
            <person name="Reid J."/>
            <person name="Malacarne G."/>
            <person name="Iliev D."/>
            <person name="Coppola G."/>
            <person name="Wardell B."/>
            <person name="Micheletti D."/>
            <person name="Macalma T."/>
            <person name="Facci M."/>
            <person name="Mitchell J.T."/>
            <person name="Perazzolli M."/>
            <person name="Eldredge G."/>
            <person name="Gatto P."/>
            <person name="Oyzerski R."/>
            <person name="Moretto M."/>
            <person name="Gutin N."/>
            <person name="Stefanini M."/>
            <person name="Chen Y."/>
            <person name="Segala C."/>
            <person name="Davenport C."/>
            <person name="Dematte L."/>
            <person name="Mraz A."/>
            <person name="Battilana J."/>
            <person name="Stormo K."/>
            <person name="Costa F."/>
            <person name="Tao Q."/>
            <person name="Si-Ammour A."/>
            <person name="Harkins T."/>
            <person name="Lackey A."/>
            <person name="Perbost C."/>
            <person name="Taillon B."/>
            <person name="Stella A."/>
            <person name="Solovyev V."/>
            <person name="Fawcett J.A."/>
            <person name="Sterck L."/>
            <person name="Vandepoele K."/>
            <person name="Grando S.M."/>
            <person name="Toppo S."/>
            <person name="Moser C."/>
            <person name="Lanchbury J."/>
            <person name="Bogden R."/>
            <person name="Skolnick M."/>
            <person name="Sgaramella V."/>
            <person name="Bhatnagar S.K."/>
            <person name="Fontana P."/>
            <person name="Gutin A."/>
            <person name="Van de Peer Y."/>
            <person name="Salamini F."/>
            <person name="Viola R."/>
        </authorList>
    </citation>
    <scope>NUCLEOTIDE SEQUENCE</scope>
</reference>
<dbReference type="AlphaFoldDB" id="A5AJB6"/>
<gene>
    <name evidence="2" type="ORF">VITISV_000162</name>
</gene>
<evidence type="ECO:0000313" key="2">
    <source>
        <dbReference type="EMBL" id="CAN77978.1"/>
    </source>
</evidence>
<sequence>MATGRVWDGSFPSHSRTRLYSYFPSPAQTCFGAEYFSWCEGGRKSRIDPGDRDSSEEEEEEVAVGIRANGKNEGPLYQRKKKKKKEQPSKLGQMERMKDHCIRGRRRRRRSSRQN</sequence>
<dbReference type="EMBL" id="AM428074">
    <property type="protein sequence ID" value="CAN77978.1"/>
    <property type="molecule type" value="Genomic_DNA"/>
</dbReference>